<evidence type="ECO:0000313" key="4">
    <source>
        <dbReference type="EMBL" id="KAE9116593.1"/>
    </source>
</evidence>
<evidence type="ECO:0000313" key="9">
    <source>
        <dbReference type="EMBL" id="KAE9240355.1"/>
    </source>
</evidence>
<feature type="signal peptide" evidence="1">
    <location>
        <begin position="1"/>
        <end position="17"/>
    </location>
</feature>
<name>A0A6A4DRT1_9STRA</name>
<dbReference type="Proteomes" id="UP000488956">
    <property type="component" value="Unassembled WGS sequence"/>
</dbReference>
<comment type="caution">
    <text evidence="10">The sequence shown here is derived from an EMBL/GenBank/DDBJ whole genome shotgun (WGS) entry which is preliminary data.</text>
</comment>
<evidence type="ECO:0000313" key="6">
    <source>
        <dbReference type="EMBL" id="KAE9145352.1"/>
    </source>
</evidence>
<evidence type="ECO:0000313" key="3">
    <source>
        <dbReference type="EMBL" id="KAE9013010.1"/>
    </source>
</evidence>
<dbReference type="EMBL" id="QXGF01000485">
    <property type="protein sequence ID" value="KAE8939491.1"/>
    <property type="molecule type" value="Genomic_DNA"/>
</dbReference>
<proteinExistence type="predicted"/>
<dbReference type="EMBL" id="QXGC01000393">
    <property type="protein sequence ID" value="KAE9237920.1"/>
    <property type="molecule type" value="Genomic_DNA"/>
</dbReference>
<evidence type="ECO:0000256" key="1">
    <source>
        <dbReference type="SAM" id="SignalP"/>
    </source>
</evidence>
<evidence type="ECO:0000313" key="21">
    <source>
        <dbReference type="Proteomes" id="UP000488956"/>
    </source>
</evidence>
<evidence type="ECO:0000313" key="20">
    <source>
        <dbReference type="Proteomes" id="UP000486351"/>
    </source>
</evidence>
<evidence type="ECO:0000313" key="12">
    <source>
        <dbReference type="Proteomes" id="UP000429523"/>
    </source>
</evidence>
<dbReference type="Proteomes" id="UP000440367">
    <property type="component" value="Unassembled WGS sequence"/>
</dbReference>
<evidence type="ECO:0000313" key="15">
    <source>
        <dbReference type="Proteomes" id="UP000440367"/>
    </source>
</evidence>
<feature type="chain" id="PRO_5036167392" evidence="1">
    <location>
        <begin position="18"/>
        <end position="73"/>
    </location>
</feature>
<evidence type="ECO:0000313" key="17">
    <source>
        <dbReference type="Proteomes" id="UP000441208"/>
    </source>
</evidence>
<evidence type="ECO:0000313" key="13">
    <source>
        <dbReference type="Proteomes" id="UP000433483"/>
    </source>
</evidence>
<dbReference type="Proteomes" id="UP000460718">
    <property type="component" value="Unassembled WGS sequence"/>
</dbReference>
<gene>
    <name evidence="10" type="ORF">PF001_g8867</name>
    <name evidence="9" type="ORF">PF002_g9794</name>
    <name evidence="8" type="ORF">PF004_g8446</name>
    <name evidence="7" type="ORF">PF005_g9440</name>
    <name evidence="6" type="ORF">PF006_g9789</name>
    <name evidence="4" type="ORF">PF007_g9602</name>
    <name evidence="11" type="ORF">PF008_g13124</name>
    <name evidence="2" type="ORF">PF009_g10665</name>
    <name evidence="5" type="ORF">PF010_g8817</name>
    <name evidence="3" type="ORF">PF011_g8666</name>
</gene>
<dbReference type="Proteomes" id="UP000437068">
    <property type="component" value="Unassembled WGS sequence"/>
</dbReference>
<keyword evidence="1" id="KW-0732">Signal</keyword>
<evidence type="ECO:0000313" key="7">
    <source>
        <dbReference type="EMBL" id="KAE9215428.1"/>
    </source>
</evidence>
<evidence type="ECO:0000313" key="14">
    <source>
        <dbReference type="Proteomes" id="UP000437068"/>
    </source>
</evidence>
<dbReference type="Proteomes" id="UP000476176">
    <property type="component" value="Unassembled WGS sequence"/>
</dbReference>
<dbReference type="Proteomes" id="UP000486351">
    <property type="component" value="Unassembled WGS sequence"/>
</dbReference>
<dbReference type="EMBL" id="QXGB01000425">
    <property type="protein sequence ID" value="KAE9215428.1"/>
    <property type="molecule type" value="Genomic_DNA"/>
</dbReference>
<dbReference type="EMBL" id="QXFY01000762">
    <property type="protein sequence ID" value="KAE9336211.1"/>
    <property type="molecule type" value="Genomic_DNA"/>
</dbReference>
<dbReference type="Proteomes" id="UP000440732">
    <property type="component" value="Unassembled WGS sequence"/>
</dbReference>
<dbReference type="Proteomes" id="UP000429523">
    <property type="component" value="Unassembled WGS sequence"/>
</dbReference>
<accession>A0A6A4DRT1</accession>
<evidence type="ECO:0000313" key="2">
    <source>
        <dbReference type="EMBL" id="KAE8939491.1"/>
    </source>
</evidence>
<dbReference type="EMBL" id="QXFX01000409">
    <property type="protein sequence ID" value="KAE9116836.1"/>
    <property type="molecule type" value="Genomic_DNA"/>
</dbReference>
<dbReference type="AlphaFoldDB" id="A0A6A4DRT1"/>
<organism evidence="10 14">
    <name type="scientific">Phytophthora fragariae</name>
    <dbReference type="NCBI Taxonomy" id="53985"/>
    <lineage>
        <taxon>Eukaryota</taxon>
        <taxon>Sar</taxon>
        <taxon>Stramenopiles</taxon>
        <taxon>Oomycota</taxon>
        <taxon>Peronosporomycetes</taxon>
        <taxon>Peronosporales</taxon>
        <taxon>Peronosporaceae</taxon>
        <taxon>Phytophthora</taxon>
    </lineage>
</organism>
<evidence type="ECO:0000313" key="10">
    <source>
        <dbReference type="EMBL" id="KAE9313172.1"/>
    </source>
</evidence>
<dbReference type="EMBL" id="QXFZ01000435">
    <property type="protein sequence ID" value="KAE9116593.1"/>
    <property type="molecule type" value="Genomic_DNA"/>
</dbReference>
<keyword evidence="13" id="KW-1185">Reference proteome</keyword>
<dbReference type="EMBL" id="QXGD01000414">
    <property type="protein sequence ID" value="KAE9240355.1"/>
    <property type="molecule type" value="Genomic_DNA"/>
</dbReference>
<evidence type="ECO:0000313" key="11">
    <source>
        <dbReference type="EMBL" id="KAE9336211.1"/>
    </source>
</evidence>
<dbReference type="EMBL" id="QXGE01000413">
    <property type="protein sequence ID" value="KAE9313172.1"/>
    <property type="molecule type" value="Genomic_DNA"/>
</dbReference>
<evidence type="ECO:0000313" key="8">
    <source>
        <dbReference type="EMBL" id="KAE9237920.1"/>
    </source>
</evidence>
<evidence type="ECO:0000313" key="16">
    <source>
        <dbReference type="Proteomes" id="UP000440732"/>
    </source>
</evidence>
<sequence>MRKRMCILLRLSIPVSTSIVNLNKGAICIFCSKMRTEFNVNCGFPPKSDIYKKRLRQLVVGRNSDLMHDPYWW</sequence>
<reference evidence="12 13" key="1">
    <citation type="submission" date="2018-08" db="EMBL/GenBank/DDBJ databases">
        <title>Genomic investigation of the strawberry pathogen Phytophthora fragariae indicates pathogenicity is determined by transcriptional variation in three key races.</title>
        <authorList>
            <person name="Adams T.M."/>
            <person name="Armitage A.D."/>
            <person name="Sobczyk M.K."/>
            <person name="Bates H.J."/>
            <person name="Dunwell J.M."/>
            <person name="Nellist C.F."/>
            <person name="Harrison R.J."/>
        </authorList>
    </citation>
    <scope>NUCLEOTIDE SEQUENCE [LARGE SCALE GENOMIC DNA]</scope>
    <source>
        <strain evidence="10 14">A4</strain>
        <strain evidence="9 15">BC-1</strain>
        <strain evidence="8 19">BC-23</strain>
        <strain evidence="7 13">NOV-27</strain>
        <strain evidence="6 16">NOV-5</strain>
        <strain evidence="4 17">NOV-71</strain>
        <strain evidence="11 20">NOV-77</strain>
        <strain evidence="2 12">NOV-9</strain>
        <strain evidence="5 21">ONT-3</strain>
        <strain evidence="3 18">SCRP245</strain>
    </source>
</reference>
<evidence type="ECO:0000313" key="19">
    <source>
        <dbReference type="Proteomes" id="UP000476176"/>
    </source>
</evidence>
<evidence type="ECO:0000313" key="18">
    <source>
        <dbReference type="Proteomes" id="UP000460718"/>
    </source>
</evidence>
<dbReference type="OrthoDB" id="10295822at2759"/>
<dbReference type="EMBL" id="QXFW01000413">
    <property type="protein sequence ID" value="KAE9013010.1"/>
    <property type="molecule type" value="Genomic_DNA"/>
</dbReference>
<evidence type="ECO:0000313" key="5">
    <source>
        <dbReference type="EMBL" id="KAE9116836.1"/>
    </source>
</evidence>
<dbReference type="Proteomes" id="UP000433483">
    <property type="component" value="Unassembled WGS sequence"/>
</dbReference>
<dbReference type="Proteomes" id="UP000441208">
    <property type="component" value="Unassembled WGS sequence"/>
</dbReference>
<dbReference type="EMBL" id="QXGA01000477">
    <property type="protein sequence ID" value="KAE9145352.1"/>
    <property type="molecule type" value="Genomic_DNA"/>
</dbReference>
<protein>
    <submittedName>
        <fullName evidence="10">Uncharacterized protein</fullName>
    </submittedName>
</protein>